<feature type="binding site" evidence="4">
    <location>
        <position position="311"/>
    </location>
    <ligand>
        <name>FAD</name>
        <dbReference type="ChEBI" id="CHEBI:57692"/>
    </ligand>
</feature>
<reference evidence="6 7" key="1">
    <citation type="submission" date="2015-07" db="EMBL/GenBank/DDBJ databases">
        <title>High-quality genome of monoxenous trypanosomatid Leptomonas pyrrhocoris.</title>
        <authorList>
            <person name="Flegontov P."/>
            <person name="Butenko A."/>
            <person name="Firsov S."/>
            <person name="Vlcek C."/>
            <person name="Logacheva M.D."/>
            <person name="Field M."/>
            <person name="Filatov D."/>
            <person name="Flegontova O."/>
            <person name="Gerasimov E."/>
            <person name="Jackson A.P."/>
            <person name="Kelly S."/>
            <person name="Opperdoes F."/>
            <person name="O'Reilly A."/>
            <person name="Votypka J."/>
            <person name="Yurchenko V."/>
            <person name="Lukes J."/>
        </authorList>
    </citation>
    <scope>NUCLEOTIDE SEQUENCE [LARGE SCALE GENOMIC DNA]</scope>
    <source>
        <strain evidence="6">H10</strain>
    </source>
</reference>
<dbReference type="InterPro" id="IPR014729">
    <property type="entry name" value="Rossmann-like_a/b/a_fold"/>
</dbReference>
<comment type="caution">
    <text evidence="6">The sequence shown here is derived from an EMBL/GenBank/DDBJ whole genome shotgun (WGS) entry which is preliminary data.</text>
</comment>
<dbReference type="PROSITE" id="PS51645">
    <property type="entry name" value="PHR_CRY_ALPHA_BETA"/>
    <property type="match status" value="1"/>
</dbReference>
<dbReference type="InterPro" id="IPR006050">
    <property type="entry name" value="DNA_photolyase_N"/>
</dbReference>
<dbReference type="AlphaFoldDB" id="A0A0M9FWQ2"/>
<dbReference type="Pfam" id="PF00875">
    <property type="entry name" value="DNA_photolyase"/>
    <property type="match status" value="1"/>
</dbReference>
<dbReference type="GO" id="GO:0071949">
    <property type="term" value="F:FAD binding"/>
    <property type="evidence" value="ECO:0007669"/>
    <property type="project" value="TreeGrafter"/>
</dbReference>
<dbReference type="OMA" id="REICHEE"/>
<dbReference type="GO" id="GO:0000719">
    <property type="term" value="P:photoreactive repair"/>
    <property type="evidence" value="ECO:0007669"/>
    <property type="project" value="TreeGrafter"/>
</dbReference>
<proteinExistence type="inferred from homology"/>
<evidence type="ECO:0000256" key="3">
    <source>
        <dbReference type="ARBA" id="ARBA00022827"/>
    </source>
</evidence>
<evidence type="ECO:0000256" key="1">
    <source>
        <dbReference type="ARBA" id="ARBA00005862"/>
    </source>
</evidence>
<dbReference type="RefSeq" id="XP_015655956.1">
    <property type="nucleotide sequence ID" value="XM_015805343.1"/>
</dbReference>
<dbReference type="GO" id="GO:0003904">
    <property type="term" value="F:deoxyribodipyrimidine photo-lyase activity"/>
    <property type="evidence" value="ECO:0007669"/>
    <property type="project" value="TreeGrafter"/>
</dbReference>
<dbReference type="Gene3D" id="1.10.579.10">
    <property type="entry name" value="DNA Cyclobutane Dipyrimidine Photolyase, subunit A, domain 3"/>
    <property type="match status" value="1"/>
</dbReference>
<evidence type="ECO:0000259" key="5">
    <source>
        <dbReference type="PROSITE" id="PS51645"/>
    </source>
</evidence>
<dbReference type="InterPro" id="IPR036134">
    <property type="entry name" value="Crypto/Photolyase_FAD-like_sf"/>
</dbReference>
<dbReference type="VEuPathDB" id="TriTrypDB:LpyrH10_16_0820"/>
<dbReference type="PANTHER" id="PTHR11455:SF22">
    <property type="entry name" value="CRYPTOCHROME DASH"/>
    <property type="match status" value="1"/>
</dbReference>
<evidence type="ECO:0000313" key="7">
    <source>
        <dbReference type="Proteomes" id="UP000037923"/>
    </source>
</evidence>
<dbReference type="Gene3D" id="3.40.50.620">
    <property type="entry name" value="HUPs"/>
    <property type="match status" value="1"/>
</dbReference>
<dbReference type="SUPFAM" id="SSF48173">
    <property type="entry name" value="Cryptochrome/photolyase FAD-binding domain"/>
    <property type="match status" value="1"/>
</dbReference>
<comment type="similarity">
    <text evidence="1">Belongs to the DNA photolyase class-1 family.</text>
</comment>
<dbReference type="InterPro" id="IPR005101">
    <property type="entry name" value="Cryptochr/Photolyase_FAD-bd"/>
</dbReference>
<accession>A0A0M9FWQ2</accession>
<dbReference type="InterPro" id="IPR036155">
    <property type="entry name" value="Crypto/Photolyase_N_sf"/>
</dbReference>
<comment type="cofactor">
    <cofactor evidence="4">
        <name>FAD</name>
        <dbReference type="ChEBI" id="CHEBI:57692"/>
    </cofactor>
    <text evidence="4">Binds 1 FAD per subunit.</text>
</comment>
<protein>
    <submittedName>
        <fullName evidence="6">Putative mitochondrial DNA photolyase</fullName>
    </submittedName>
</protein>
<name>A0A0M9FWQ2_LEPPY</name>
<dbReference type="GeneID" id="26907186"/>
<organism evidence="6 7">
    <name type="scientific">Leptomonas pyrrhocoris</name>
    <name type="common">Firebug parasite</name>
    <dbReference type="NCBI Taxonomy" id="157538"/>
    <lineage>
        <taxon>Eukaryota</taxon>
        <taxon>Discoba</taxon>
        <taxon>Euglenozoa</taxon>
        <taxon>Kinetoplastea</taxon>
        <taxon>Metakinetoplastina</taxon>
        <taxon>Trypanosomatida</taxon>
        <taxon>Trypanosomatidae</taxon>
        <taxon>Leishmaniinae</taxon>
        <taxon>Leptomonas</taxon>
    </lineage>
</organism>
<dbReference type="Proteomes" id="UP000037923">
    <property type="component" value="Unassembled WGS sequence"/>
</dbReference>
<gene>
    <name evidence="6" type="ORF">ABB37_06900</name>
</gene>
<dbReference type="EMBL" id="LGTL01000016">
    <property type="protein sequence ID" value="KPA77517.1"/>
    <property type="molecule type" value="Genomic_DNA"/>
</dbReference>
<dbReference type="OrthoDB" id="435881at2759"/>
<dbReference type="PANTHER" id="PTHR11455">
    <property type="entry name" value="CRYPTOCHROME"/>
    <property type="match status" value="1"/>
</dbReference>
<dbReference type="SUPFAM" id="SSF52425">
    <property type="entry name" value="Cryptochrome/photolyase, N-terminal domain"/>
    <property type="match status" value="1"/>
</dbReference>
<dbReference type="Pfam" id="PF03441">
    <property type="entry name" value="FAD_binding_7"/>
    <property type="match status" value="1"/>
</dbReference>
<dbReference type="Gene3D" id="1.25.40.80">
    <property type="match status" value="1"/>
</dbReference>
<keyword evidence="7" id="KW-1185">Reference proteome</keyword>
<dbReference type="InterPro" id="IPR002081">
    <property type="entry name" value="Cryptochrome/DNA_photolyase_1"/>
</dbReference>
<dbReference type="GO" id="GO:0003677">
    <property type="term" value="F:DNA binding"/>
    <property type="evidence" value="ECO:0007669"/>
    <property type="project" value="TreeGrafter"/>
</dbReference>
<evidence type="ECO:0000256" key="4">
    <source>
        <dbReference type="PIRSR" id="PIRSR602081-1"/>
    </source>
</evidence>
<keyword evidence="2 4" id="KW-0285">Flavoprotein</keyword>
<evidence type="ECO:0000256" key="2">
    <source>
        <dbReference type="ARBA" id="ARBA00022630"/>
    </source>
</evidence>
<evidence type="ECO:0000313" key="6">
    <source>
        <dbReference type="EMBL" id="KPA77517.1"/>
    </source>
</evidence>
<keyword evidence="3 4" id="KW-0274">FAD</keyword>
<feature type="binding site" evidence="4">
    <location>
        <position position="258"/>
    </location>
    <ligand>
        <name>FAD</name>
        <dbReference type="ChEBI" id="CHEBI:57692"/>
    </ligand>
</feature>
<sequence>MLDTVAALRAKLEGELRVPLLVRCGRPEEHVPRLAAELGATDVFMTTQYAPHERRVQALAMRRLRQGVWVSREDVCGGARVTSAAAADPVGDDDALVAVVEHHTSQQHPYGGAAAVVAPPVVHSVWQTTLVHLDDLSTPLAAMKEGERWYHDDVTVSTIRPTAPYDSATQRLAELSTTWQHDALLPSQEERAGRSPPSVLRGALPTLEDLGYAADRADLAFEEVIATESSHPAAGEEAALARVQDWLAEDGMSSLLRYGREHRTNTKMYSQKLARVSPYIAVGALSPRKYYELLRVHTHANMRDGFVQQQFREGVLRLSRRDYWHWMGLRFGDRLFFSYGPHPEQTDEVPDWRHDAKVVQRWCNALTGIPFADAAMRELVGTGFVAHEGRQALAWLLTRGYGQDWRLGAEWLERCSLDYDPFVCYGNFAYSSGLVLDDFGEPVRNVHYLAHHHDQTGIYIKKWLPQLSKVPPVYIHRPHVLTARMQAIHNVHLGLNYPYPLKLWQGAQRTLSAAELPSYYAQGIQRGPGYAEALRYGSAVMPPEELHAAVSPAYLRHRTWASMLPASAFAEGGEAGEEGGEAMAVEMGAKSRVAALAGTQAAAMAKSSAGVHGSEKALV</sequence>
<keyword evidence="6" id="KW-0456">Lyase</keyword>
<feature type="binding site" evidence="4">
    <location>
        <begin position="418"/>
        <end position="420"/>
    </location>
    <ligand>
        <name>FAD</name>
        <dbReference type="ChEBI" id="CHEBI:57692"/>
    </ligand>
</feature>
<feature type="domain" description="Photolyase/cryptochrome alpha/beta" evidence="5">
    <location>
        <begin position="1"/>
        <end position="78"/>
    </location>
</feature>